<dbReference type="AlphaFoldDB" id="A0A9W5Y945"/>
<reference evidence="1" key="1">
    <citation type="submission" date="2022-06" db="EMBL/GenBank/DDBJ databases">
        <title>Vallitalea longa sp. nov., an anaerobic bacterium isolated from marine sediment.</title>
        <authorList>
            <person name="Hirano S."/>
            <person name="Terahara T."/>
            <person name="Mori K."/>
            <person name="Hamada M."/>
            <person name="Matsumoto R."/>
            <person name="Kobayashi T."/>
        </authorList>
    </citation>
    <scope>NUCLEOTIDE SEQUENCE</scope>
    <source>
        <strain evidence="1">SH18-1</strain>
    </source>
</reference>
<dbReference type="RefSeq" id="WP_281814411.1">
    <property type="nucleotide sequence ID" value="NZ_BRLB01000003.1"/>
</dbReference>
<proteinExistence type="predicted"/>
<accession>A0A9W5Y945</accession>
<dbReference type="EMBL" id="BRLB01000003">
    <property type="protein sequence ID" value="GKX29157.1"/>
    <property type="molecule type" value="Genomic_DNA"/>
</dbReference>
<protein>
    <recommendedName>
        <fullName evidence="3">Nucleoside 2-deoxyribosyltransferase</fullName>
    </recommendedName>
</protein>
<gene>
    <name evidence="1" type="ORF">SH1V18_16370</name>
</gene>
<comment type="caution">
    <text evidence="1">The sequence shown here is derived from an EMBL/GenBank/DDBJ whole genome shotgun (WGS) entry which is preliminary data.</text>
</comment>
<keyword evidence="2" id="KW-1185">Reference proteome</keyword>
<dbReference type="Pfam" id="PF05014">
    <property type="entry name" value="Nuc_deoxyrib_tr"/>
    <property type="match status" value="1"/>
</dbReference>
<dbReference type="SUPFAM" id="SSF52309">
    <property type="entry name" value="N-(deoxy)ribosyltransferase-like"/>
    <property type="match status" value="1"/>
</dbReference>
<dbReference type="InterPro" id="IPR007710">
    <property type="entry name" value="Nucleoside_deoxyribTrfase"/>
</dbReference>
<evidence type="ECO:0008006" key="3">
    <source>
        <dbReference type="Google" id="ProtNLM"/>
    </source>
</evidence>
<dbReference type="Gene3D" id="3.40.50.450">
    <property type="match status" value="1"/>
</dbReference>
<name>A0A9W5Y945_9FIRM</name>
<evidence type="ECO:0000313" key="2">
    <source>
        <dbReference type="Proteomes" id="UP001144256"/>
    </source>
</evidence>
<dbReference type="Proteomes" id="UP001144256">
    <property type="component" value="Unassembled WGS sequence"/>
</dbReference>
<organism evidence="1 2">
    <name type="scientific">Vallitalea longa</name>
    <dbReference type="NCBI Taxonomy" id="2936439"/>
    <lineage>
        <taxon>Bacteria</taxon>
        <taxon>Bacillati</taxon>
        <taxon>Bacillota</taxon>
        <taxon>Clostridia</taxon>
        <taxon>Lachnospirales</taxon>
        <taxon>Vallitaleaceae</taxon>
        <taxon>Vallitalea</taxon>
    </lineage>
</organism>
<sequence length="154" mass="17762">MQRKKCFLAAPFKSLVDNITSKMKDEDIITITNLIQYLERKGYDVHNAHKRESWGKNFMSPEECTKIDFDEIKSCDLFIAFLGKSASPGTHIEIGWASAFGKPIVLLLFNSEKDYAYLVRGLYTIGNVKKIIYNSEQDYVNALDEYFKEIENEV</sequence>
<evidence type="ECO:0000313" key="1">
    <source>
        <dbReference type="EMBL" id="GKX29157.1"/>
    </source>
</evidence>